<evidence type="ECO:0000313" key="1">
    <source>
        <dbReference type="EMBL" id="KHN73961.1"/>
    </source>
</evidence>
<proteinExistence type="predicted"/>
<name>A0A0B2USG5_TOXCA</name>
<accession>A0A0B2USG5</accession>
<gene>
    <name evidence="1" type="ORF">Tcan_10826</name>
</gene>
<dbReference type="AlphaFoldDB" id="A0A0B2USG5"/>
<keyword evidence="2" id="KW-1185">Reference proteome</keyword>
<organism evidence="1 2">
    <name type="scientific">Toxocara canis</name>
    <name type="common">Canine roundworm</name>
    <dbReference type="NCBI Taxonomy" id="6265"/>
    <lineage>
        <taxon>Eukaryota</taxon>
        <taxon>Metazoa</taxon>
        <taxon>Ecdysozoa</taxon>
        <taxon>Nematoda</taxon>
        <taxon>Chromadorea</taxon>
        <taxon>Rhabditida</taxon>
        <taxon>Spirurina</taxon>
        <taxon>Ascaridomorpha</taxon>
        <taxon>Ascaridoidea</taxon>
        <taxon>Toxocaridae</taxon>
        <taxon>Toxocara</taxon>
    </lineage>
</organism>
<dbReference type="Proteomes" id="UP000031036">
    <property type="component" value="Unassembled WGS sequence"/>
</dbReference>
<dbReference type="EMBL" id="JPKZ01002986">
    <property type="protein sequence ID" value="KHN73961.1"/>
    <property type="molecule type" value="Genomic_DNA"/>
</dbReference>
<evidence type="ECO:0000313" key="2">
    <source>
        <dbReference type="Proteomes" id="UP000031036"/>
    </source>
</evidence>
<protein>
    <submittedName>
        <fullName evidence="1">Uncharacterized protein</fullName>
    </submittedName>
</protein>
<sequence>MGSIVPEHFVSCMRGMLSAKSAVVPGTAQVSAGTTRACLFTVRYNGGKYQSGASNIQKKRLIALLAFSAPTHLTNVPDTVSNNNICCVHNTRIATVQKGNF</sequence>
<comment type="caution">
    <text evidence="1">The sequence shown here is derived from an EMBL/GenBank/DDBJ whole genome shotgun (WGS) entry which is preliminary data.</text>
</comment>
<reference evidence="1 2" key="1">
    <citation type="submission" date="2014-11" db="EMBL/GenBank/DDBJ databases">
        <title>Genetic blueprint of the zoonotic pathogen Toxocara canis.</title>
        <authorList>
            <person name="Zhu X.-Q."/>
            <person name="Korhonen P.K."/>
            <person name="Cai H."/>
            <person name="Young N.D."/>
            <person name="Nejsum P."/>
            <person name="von Samson-Himmelstjerna G."/>
            <person name="Boag P.R."/>
            <person name="Tan P."/>
            <person name="Li Q."/>
            <person name="Min J."/>
            <person name="Yang Y."/>
            <person name="Wang X."/>
            <person name="Fang X."/>
            <person name="Hall R.S."/>
            <person name="Hofmann A."/>
            <person name="Sternberg P.W."/>
            <person name="Jex A.R."/>
            <person name="Gasser R.B."/>
        </authorList>
    </citation>
    <scope>NUCLEOTIDE SEQUENCE [LARGE SCALE GENOMIC DNA]</scope>
    <source>
        <strain evidence="1">PN_DK_2014</strain>
    </source>
</reference>